<keyword evidence="6" id="KW-0521">NADP</keyword>
<comment type="subcellular location">
    <subcellularLocation>
        <location evidence="1">Membrane</location>
        <topology evidence="1">Multi-pass membrane protein</topology>
    </subcellularLocation>
</comment>
<evidence type="ECO:0000256" key="11">
    <source>
        <dbReference type="SAM" id="Phobius"/>
    </source>
</evidence>
<evidence type="ECO:0000256" key="7">
    <source>
        <dbReference type="ARBA" id="ARBA00022989"/>
    </source>
</evidence>
<dbReference type="SUPFAM" id="SSF47473">
    <property type="entry name" value="EF-hand"/>
    <property type="match status" value="1"/>
</dbReference>
<dbReference type="PROSITE" id="PS51384">
    <property type="entry name" value="FAD_FR"/>
    <property type="match status" value="1"/>
</dbReference>
<reference evidence="14" key="2">
    <citation type="journal article" date="2023" name="BMC Genomics">
        <title>Pest status, molecular evolution, and epigenetic factors derived from the genome assembly of Frankliniella fusca, a thysanopteran phytovirus vector.</title>
        <authorList>
            <person name="Catto M.A."/>
            <person name="Labadie P.E."/>
            <person name="Jacobson A.L."/>
            <person name="Kennedy G.G."/>
            <person name="Srinivasan R."/>
            <person name="Hunt B.G."/>
        </authorList>
    </citation>
    <scope>NUCLEOTIDE SEQUENCE</scope>
    <source>
        <strain evidence="14">PL_HMW_Pooled</strain>
    </source>
</reference>
<keyword evidence="2" id="KW-0285">Flavoprotein</keyword>
<evidence type="ECO:0000256" key="8">
    <source>
        <dbReference type="ARBA" id="ARBA00023002"/>
    </source>
</evidence>
<comment type="caution">
    <text evidence="14">The sequence shown here is derived from an EMBL/GenBank/DDBJ whole genome shotgun (WGS) entry which is preliminary data.</text>
</comment>
<dbReference type="GO" id="GO:0016175">
    <property type="term" value="F:superoxide-generating NAD(P)H oxidase activity"/>
    <property type="evidence" value="ECO:0007669"/>
    <property type="project" value="TreeGrafter"/>
</dbReference>
<dbReference type="SFLD" id="SFLDG01169">
    <property type="entry name" value="NADPH_oxidase_subgroup_(NOX)"/>
    <property type="match status" value="1"/>
</dbReference>
<dbReference type="Gene3D" id="1.10.238.10">
    <property type="entry name" value="EF-hand"/>
    <property type="match status" value="1"/>
</dbReference>
<name>A0AAE1I4P1_9NEOP</name>
<dbReference type="GO" id="GO:0042554">
    <property type="term" value="P:superoxide anion generation"/>
    <property type="evidence" value="ECO:0007669"/>
    <property type="project" value="TreeGrafter"/>
</dbReference>
<feature type="region of interest" description="Disordered" evidence="10">
    <location>
        <begin position="875"/>
        <end position="911"/>
    </location>
</feature>
<dbReference type="CDD" id="cd00051">
    <property type="entry name" value="EFh"/>
    <property type="match status" value="2"/>
</dbReference>
<dbReference type="PROSITE" id="PS00018">
    <property type="entry name" value="EF_HAND_1"/>
    <property type="match status" value="2"/>
</dbReference>
<keyword evidence="5" id="KW-0106">Calcium</keyword>
<feature type="transmembrane region" description="Helical" evidence="11">
    <location>
        <begin position="525"/>
        <end position="544"/>
    </location>
</feature>
<reference evidence="14" key="1">
    <citation type="submission" date="2021-07" db="EMBL/GenBank/DDBJ databases">
        <authorList>
            <person name="Catto M.A."/>
            <person name="Jacobson A."/>
            <person name="Kennedy G."/>
            <person name="Labadie P."/>
            <person name="Hunt B.G."/>
            <person name="Srinivasan R."/>
        </authorList>
    </citation>
    <scope>NUCLEOTIDE SEQUENCE</scope>
    <source>
        <strain evidence="14">PL_HMW_Pooled</strain>
        <tissue evidence="14">Head</tissue>
    </source>
</reference>
<feature type="transmembrane region" description="Helical" evidence="11">
    <location>
        <begin position="488"/>
        <end position="513"/>
    </location>
</feature>
<evidence type="ECO:0000313" key="14">
    <source>
        <dbReference type="EMBL" id="KAK3933377.1"/>
    </source>
</evidence>
<evidence type="ECO:0000256" key="2">
    <source>
        <dbReference type="ARBA" id="ARBA00022630"/>
    </source>
</evidence>
<dbReference type="PANTHER" id="PTHR11972:SF58">
    <property type="entry name" value="NADPH OXIDASE 5"/>
    <property type="match status" value="1"/>
</dbReference>
<dbReference type="PROSITE" id="PS50222">
    <property type="entry name" value="EF_HAND_2"/>
    <property type="match status" value="3"/>
</dbReference>
<feature type="transmembrane region" description="Helical" evidence="11">
    <location>
        <begin position="389"/>
        <end position="413"/>
    </location>
</feature>
<dbReference type="GO" id="GO:0005509">
    <property type="term" value="F:calcium ion binding"/>
    <property type="evidence" value="ECO:0007669"/>
    <property type="project" value="InterPro"/>
</dbReference>
<dbReference type="SMART" id="SM00054">
    <property type="entry name" value="EFh"/>
    <property type="match status" value="3"/>
</dbReference>
<dbReference type="InterPro" id="IPR002048">
    <property type="entry name" value="EF_hand_dom"/>
</dbReference>
<dbReference type="InterPro" id="IPR013121">
    <property type="entry name" value="Fe_red_NAD-bd_6"/>
</dbReference>
<keyword evidence="4" id="KW-0274">FAD</keyword>
<gene>
    <name evidence="14" type="ORF">KUF71_017965</name>
</gene>
<keyword evidence="15" id="KW-1185">Reference proteome</keyword>
<feature type="domain" description="FAD-binding FR-type" evidence="13">
    <location>
        <begin position="565"/>
        <end position="678"/>
    </location>
</feature>
<keyword evidence="9 11" id="KW-0472">Membrane</keyword>
<evidence type="ECO:0000256" key="1">
    <source>
        <dbReference type="ARBA" id="ARBA00004141"/>
    </source>
</evidence>
<evidence type="ECO:0000313" key="15">
    <source>
        <dbReference type="Proteomes" id="UP001219518"/>
    </source>
</evidence>
<dbReference type="Pfam" id="PF08030">
    <property type="entry name" value="NAD_binding_6"/>
    <property type="match status" value="1"/>
</dbReference>
<dbReference type="Pfam" id="PF13202">
    <property type="entry name" value="EF-hand_5"/>
    <property type="match status" value="1"/>
</dbReference>
<dbReference type="InterPro" id="IPR011992">
    <property type="entry name" value="EF-hand-dom_pair"/>
</dbReference>
<organism evidence="14 15">
    <name type="scientific">Frankliniella fusca</name>
    <dbReference type="NCBI Taxonomy" id="407009"/>
    <lineage>
        <taxon>Eukaryota</taxon>
        <taxon>Metazoa</taxon>
        <taxon>Ecdysozoa</taxon>
        <taxon>Arthropoda</taxon>
        <taxon>Hexapoda</taxon>
        <taxon>Insecta</taxon>
        <taxon>Pterygota</taxon>
        <taxon>Neoptera</taxon>
        <taxon>Paraneoptera</taxon>
        <taxon>Thysanoptera</taxon>
        <taxon>Terebrantia</taxon>
        <taxon>Thripoidea</taxon>
        <taxon>Thripidae</taxon>
        <taxon>Frankliniella</taxon>
    </lineage>
</organism>
<protein>
    <submittedName>
        <fullName evidence="14">NADPH oxidase 5</fullName>
    </submittedName>
</protein>
<keyword evidence="3 11" id="KW-0812">Transmembrane</keyword>
<evidence type="ECO:0000259" key="13">
    <source>
        <dbReference type="PROSITE" id="PS51384"/>
    </source>
</evidence>
<dbReference type="GO" id="GO:0043020">
    <property type="term" value="C:NADPH oxidase complex"/>
    <property type="evidence" value="ECO:0007669"/>
    <property type="project" value="TreeGrafter"/>
</dbReference>
<feature type="region of interest" description="Disordered" evidence="10">
    <location>
        <begin position="663"/>
        <end position="737"/>
    </location>
</feature>
<dbReference type="InterPro" id="IPR017927">
    <property type="entry name" value="FAD-bd_FR_type"/>
</dbReference>
<dbReference type="Pfam" id="PF13499">
    <property type="entry name" value="EF-hand_7"/>
    <property type="match status" value="1"/>
</dbReference>
<keyword evidence="7 11" id="KW-1133">Transmembrane helix</keyword>
<dbReference type="Pfam" id="PF01794">
    <property type="entry name" value="Ferric_reduct"/>
    <property type="match status" value="1"/>
</dbReference>
<feature type="domain" description="EF-hand" evidence="12">
    <location>
        <begin position="47"/>
        <end position="82"/>
    </location>
</feature>
<feature type="transmembrane region" description="Helical" evidence="11">
    <location>
        <begin position="434"/>
        <end position="457"/>
    </location>
</feature>
<dbReference type="FunFam" id="1.10.238.10:FF:000258">
    <property type="entry name" value="NADPH oxidase, isoform B"/>
    <property type="match status" value="1"/>
</dbReference>
<dbReference type="InterPro" id="IPR013112">
    <property type="entry name" value="FAD-bd_8"/>
</dbReference>
<dbReference type="FunFam" id="2.40.30.10:FF:000056">
    <property type="entry name" value="NADPH oxidase 5"/>
    <property type="match status" value="1"/>
</dbReference>
<feature type="compositionally biased region" description="Basic and acidic residues" evidence="10">
    <location>
        <begin position="875"/>
        <end position="887"/>
    </location>
</feature>
<dbReference type="SUPFAM" id="SSF52343">
    <property type="entry name" value="Ferredoxin reductase-like, C-terminal NADP-linked domain"/>
    <property type="match status" value="1"/>
</dbReference>
<evidence type="ECO:0000256" key="10">
    <source>
        <dbReference type="SAM" id="MobiDB-lite"/>
    </source>
</evidence>
<accession>A0AAE1I4P1</accession>
<dbReference type="Proteomes" id="UP001219518">
    <property type="component" value="Unassembled WGS sequence"/>
</dbReference>
<sequence>MRLGTWGLGSIPRDERHIDFAEQVESVAYVLCGDGPLDLHRFCQLFQAKGIVDKLFRMVDTESSGSVTAEQILSLIANLTNSSPPVPVVAHPSRGPVIMDLQDAVRESGEEQDGLWMVVDGDAAAATTAAGDRDKDDGNLLAPRTGFDRSNLEWLERLFKETVGDQKEIRRDDFNKIVISKNEFNSVTAGELIGRGFLFQPFFTERVFQIFDNDNSGSISLPEFLDAMHQFSGKSPDDKIKFLFKVYDIDGDGLIQPSELQHVMRACMEENGMRFSEEQVADLTMALFEDADPGGRGAITYEALKNQLEKHGGLLENLSISIDRWLVPPKPKCPPTSLWGKLAALRPYQLTRPYLKNNHVYLMFGLALILVNLGLFVSRAIEYRHHNGYIILARACGQCLNFNCMMVLVLMLRHCITYLRTRGFSQFLPLDQHIYFHKVTGVLIFVYSSVHTVAHLLNFTLQVVNDPVVNAKNYTLCEWLLTSKPGVYGLVGGAANPTGVALGTLLLVMFFCSQAFVRRGGCFEIFYWTHLLYVPFWALLVFHGPNFWKWFLGPGVLFLIERLLRFTWMRTGRGKTYISSGLLLPSRVTHLVIKRPPHFDFHPGDYVFVNIPSIAVYEWHPFTISSAPEQEDYMWLHIRGVGEWTNQLYAYFEREQEKLHNVSVDLPGSGSSGGAAGQAHTSPPPQPSGLRRLHASLSRKFSSKDVNLGSPTVKKQVGFPSRGYRPGPDDPSFQSVQVVPPGEERAHGAGAAGQDGPLKPAALRRLVLDAKGPLSKSLSMPDMDNRSKKRDRLLALRDFARSESEKSFDECQMRRARLQSLGLAYLSPQNKSLAQSFRYMRTKPTIIAFKTPSLESCQARLSALALAQAAARESRPVREAVAEEGRVSADPAADSESEGKHTSPPTPIGMNYPVGKPLEIYLDGPYGAPSSHIFRAQHAVLIATGIGVTPFASILQSIMHRYWKARHTCPQCTYSWASDIPATVMNLRKVDFFWINRDQRSFEWFVNLLSQLEIEQAELGGAMERFLEMHMYITSALQKTDMKAVGLQLALDLLHEKEKRDLITGLKTRTNAGRPNWDKVFKQLVAQKKGKVTVFYCGPPQLARLLRVKCDQYGFAFRKEVF</sequence>
<dbReference type="InterPro" id="IPR017938">
    <property type="entry name" value="Riboflavin_synthase-like_b-brl"/>
</dbReference>
<dbReference type="InterPro" id="IPR039261">
    <property type="entry name" value="FNR_nucleotide-bd"/>
</dbReference>
<dbReference type="GO" id="GO:0006952">
    <property type="term" value="P:defense response"/>
    <property type="evidence" value="ECO:0007669"/>
    <property type="project" value="TreeGrafter"/>
</dbReference>
<dbReference type="AlphaFoldDB" id="A0AAE1I4P1"/>
<dbReference type="FunFam" id="3.40.50.80:FF:000012">
    <property type="entry name" value="NADPH oxidase, isoform B"/>
    <property type="match status" value="1"/>
</dbReference>
<evidence type="ECO:0000256" key="5">
    <source>
        <dbReference type="ARBA" id="ARBA00022837"/>
    </source>
</evidence>
<feature type="domain" description="EF-hand" evidence="12">
    <location>
        <begin position="205"/>
        <end position="234"/>
    </location>
</feature>
<dbReference type="EMBL" id="JAHWGI010001444">
    <property type="protein sequence ID" value="KAK3933377.1"/>
    <property type="molecule type" value="Genomic_DNA"/>
</dbReference>
<proteinExistence type="predicted"/>
<dbReference type="Gene3D" id="2.40.30.10">
    <property type="entry name" value="Translation factors"/>
    <property type="match status" value="1"/>
</dbReference>
<dbReference type="Pfam" id="PF08022">
    <property type="entry name" value="FAD_binding_8"/>
    <property type="match status" value="1"/>
</dbReference>
<dbReference type="InterPro" id="IPR018247">
    <property type="entry name" value="EF_Hand_1_Ca_BS"/>
</dbReference>
<keyword evidence="8" id="KW-0560">Oxidoreductase</keyword>
<feature type="transmembrane region" description="Helical" evidence="11">
    <location>
        <begin position="360"/>
        <end position="377"/>
    </location>
</feature>
<dbReference type="InterPro" id="IPR050369">
    <property type="entry name" value="RBOH/FRE"/>
</dbReference>
<dbReference type="PANTHER" id="PTHR11972">
    <property type="entry name" value="NADPH OXIDASE"/>
    <property type="match status" value="1"/>
</dbReference>
<feature type="domain" description="EF-hand" evidence="12">
    <location>
        <begin position="235"/>
        <end position="270"/>
    </location>
</feature>
<dbReference type="CDD" id="cd06186">
    <property type="entry name" value="NOX_Duox_like_FAD_NADP"/>
    <property type="match status" value="2"/>
</dbReference>
<dbReference type="InterPro" id="IPR013130">
    <property type="entry name" value="Fe3_Rdtase_TM_dom"/>
</dbReference>
<dbReference type="Gene3D" id="3.40.50.80">
    <property type="entry name" value="Nucleotide-binding domain of ferredoxin-NADP reductase (FNR) module"/>
    <property type="match status" value="1"/>
</dbReference>
<dbReference type="SUPFAM" id="SSF63380">
    <property type="entry name" value="Riboflavin synthase domain-like"/>
    <property type="match status" value="1"/>
</dbReference>
<evidence type="ECO:0000259" key="12">
    <source>
        <dbReference type="PROSITE" id="PS50222"/>
    </source>
</evidence>
<evidence type="ECO:0000256" key="4">
    <source>
        <dbReference type="ARBA" id="ARBA00022827"/>
    </source>
</evidence>
<evidence type="ECO:0000256" key="6">
    <source>
        <dbReference type="ARBA" id="ARBA00022857"/>
    </source>
</evidence>
<evidence type="ECO:0000256" key="9">
    <source>
        <dbReference type="ARBA" id="ARBA00023136"/>
    </source>
</evidence>
<evidence type="ECO:0000256" key="3">
    <source>
        <dbReference type="ARBA" id="ARBA00022692"/>
    </source>
</evidence>